<comment type="similarity">
    <text evidence="1">Belongs to the bactofilin family.</text>
</comment>
<accession>A0A2P8VHT5</accession>
<feature type="transmembrane region" description="Helical" evidence="2">
    <location>
        <begin position="30"/>
        <end position="46"/>
    </location>
</feature>
<proteinExistence type="inferred from homology"/>
<evidence type="ECO:0000256" key="1">
    <source>
        <dbReference type="ARBA" id="ARBA00044755"/>
    </source>
</evidence>
<keyword evidence="4" id="KW-1185">Reference proteome</keyword>
<dbReference type="Pfam" id="PF04519">
    <property type="entry name" value="Bactofilin"/>
    <property type="match status" value="1"/>
</dbReference>
<dbReference type="EMBL" id="PYEP01000005">
    <property type="protein sequence ID" value="PSN07125.1"/>
    <property type="molecule type" value="Genomic_DNA"/>
</dbReference>
<keyword evidence="2" id="KW-0472">Membrane</keyword>
<organism evidence="3 4">
    <name type="scientific">Siccibacter turicensis</name>
    <dbReference type="NCBI Taxonomy" id="357233"/>
    <lineage>
        <taxon>Bacteria</taxon>
        <taxon>Pseudomonadati</taxon>
        <taxon>Pseudomonadota</taxon>
        <taxon>Gammaproteobacteria</taxon>
        <taxon>Enterobacterales</taxon>
        <taxon>Enterobacteriaceae</taxon>
        <taxon>Siccibacter</taxon>
    </lineage>
</organism>
<keyword evidence="2" id="KW-0812">Transmembrane</keyword>
<reference evidence="3 4" key="1">
    <citation type="submission" date="2018-03" db="EMBL/GenBank/DDBJ databases">
        <title>Draft genome sequence of the first documented clinical Siccibacter turicensis isolate in Austria.</title>
        <authorList>
            <person name="Lepuschitz S."/>
            <person name="Pekard-Amenitsch S."/>
            <person name="Haunold R."/>
            <person name="Schill S."/>
            <person name="Mach R."/>
            <person name="Allerberger F."/>
            <person name="Ruppitsch W."/>
            <person name="Forsythe S.J."/>
        </authorList>
    </citation>
    <scope>NUCLEOTIDE SEQUENCE [LARGE SCALE GENOMIC DNA]</scope>
    <source>
        <strain evidence="3 4">6100069499-17</strain>
    </source>
</reference>
<dbReference type="STRING" id="1388748.GCA_000463155_03843"/>
<keyword evidence="2" id="KW-1133">Transmembrane helix</keyword>
<sequence>MERVHYFLNAGLCCWSLALFTWCVSGSPWAILPVALALIAFLLHGFQQRVLIMFGKNKSPTAEPQNTIVVAPAAVEKETPREEKQNNTVISSEVRFEGNIIASGQVYIYGEVHGNIESSGGIIKIMRNGLVQGNITCRELIIDGTVNGECSSDSIDIYENGILNGAMSYTALAIKKGGVFIGKALMQPAAEKKTNVIDLAPEPVVDEPAPAQKSRQKS</sequence>
<evidence type="ECO:0000313" key="4">
    <source>
        <dbReference type="Proteomes" id="UP000240212"/>
    </source>
</evidence>
<dbReference type="Proteomes" id="UP000240212">
    <property type="component" value="Unassembled WGS sequence"/>
</dbReference>
<evidence type="ECO:0000256" key="2">
    <source>
        <dbReference type="SAM" id="Phobius"/>
    </source>
</evidence>
<comment type="caution">
    <text evidence="3">The sequence shown here is derived from an EMBL/GenBank/DDBJ whole genome shotgun (WGS) entry which is preliminary data.</text>
</comment>
<dbReference type="PANTHER" id="PTHR35024:SF4">
    <property type="entry name" value="POLYMER-FORMING CYTOSKELETAL PROTEIN"/>
    <property type="match status" value="1"/>
</dbReference>
<gene>
    <name evidence="3" type="ORF">C7G83_12740</name>
</gene>
<dbReference type="OrthoDB" id="5593698at2"/>
<name>A0A2P8VHT5_9ENTR</name>
<protein>
    <submittedName>
        <fullName evidence="3">Ccm protein</fullName>
    </submittedName>
</protein>
<dbReference type="PANTHER" id="PTHR35024">
    <property type="entry name" value="HYPOTHETICAL CYTOSOLIC PROTEIN"/>
    <property type="match status" value="1"/>
</dbReference>
<feature type="transmembrane region" description="Helical" evidence="2">
    <location>
        <begin position="7"/>
        <end position="24"/>
    </location>
</feature>
<dbReference type="InterPro" id="IPR007607">
    <property type="entry name" value="BacA/B"/>
</dbReference>
<evidence type="ECO:0000313" key="3">
    <source>
        <dbReference type="EMBL" id="PSN07125.1"/>
    </source>
</evidence>
<dbReference type="AlphaFoldDB" id="A0A2P8VHT5"/>